<dbReference type="Proteomes" id="UP001546774">
    <property type="component" value="Unassembled WGS sequence"/>
</dbReference>
<keyword evidence="2" id="KW-1185">Reference proteome</keyword>
<dbReference type="InterPro" id="IPR016039">
    <property type="entry name" value="Thiolase-like"/>
</dbReference>
<protein>
    <submittedName>
        <fullName evidence="1">Stage V sporulation protein AD</fullName>
    </submittedName>
</protein>
<dbReference type="EMBL" id="JBBMFS010000005">
    <property type="protein sequence ID" value="MEQ2554796.1"/>
    <property type="molecule type" value="Genomic_DNA"/>
</dbReference>
<accession>A0ABV1H542</accession>
<dbReference type="InterPro" id="IPR010894">
    <property type="entry name" value="SpoVAD"/>
</dbReference>
<dbReference type="Pfam" id="PF07451">
    <property type="entry name" value="SpoVAD"/>
    <property type="match status" value="1"/>
</dbReference>
<gene>
    <name evidence="1" type="primary">spoVAD</name>
    <name evidence="1" type="ORF">WMO37_07140</name>
</gene>
<reference evidence="1" key="1">
    <citation type="submission" date="2024-03" db="EMBL/GenBank/DDBJ databases">
        <title>Human intestinal bacterial collection.</title>
        <authorList>
            <person name="Pauvert C."/>
            <person name="Hitch T.C.A."/>
            <person name="Clavel T."/>
        </authorList>
    </citation>
    <scope>NUCLEOTIDE SEQUENCE [LARGE SCALE GENOMIC DNA]</scope>
    <source>
        <strain evidence="1">CLA-AA-H89B</strain>
    </source>
</reference>
<dbReference type="SUPFAM" id="SSF53901">
    <property type="entry name" value="Thiolase-like"/>
    <property type="match status" value="1"/>
</dbReference>
<name>A0ABV1H542_9FIRM</name>
<evidence type="ECO:0000313" key="2">
    <source>
        <dbReference type="Proteomes" id="UP001546774"/>
    </source>
</evidence>
<dbReference type="Gene3D" id="3.40.47.40">
    <property type="entry name" value="Stage V sporulation protein AD"/>
    <property type="match status" value="1"/>
</dbReference>
<dbReference type="NCBIfam" id="NF006160">
    <property type="entry name" value="PRK08304.1"/>
    <property type="match status" value="1"/>
</dbReference>
<organism evidence="1 2">
    <name type="scientific">Lachnospira intestinalis</name>
    <dbReference type="NCBI Taxonomy" id="3133158"/>
    <lineage>
        <taxon>Bacteria</taxon>
        <taxon>Bacillati</taxon>
        <taxon>Bacillota</taxon>
        <taxon>Clostridia</taxon>
        <taxon>Lachnospirales</taxon>
        <taxon>Lachnospiraceae</taxon>
        <taxon>Lachnospira</taxon>
    </lineage>
</organism>
<dbReference type="PIRSF" id="PIRSF011570">
    <property type="entry name" value="SpoVAD"/>
    <property type="match status" value="1"/>
</dbReference>
<comment type="caution">
    <text evidence="1">The sequence shown here is derived from an EMBL/GenBank/DDBJ whole genome shotgun (WGS) entry which is preliminary data.</text>
</comment>
<evidence type="ECO:0000313" key="1">
    <source>
        <dbReference type="EMBL" id="MEQ2554796.1"/>
    </source>
</evidence>
<proteinExistence type="predicted"/>
<sequence length="338" mass="36396">MIVGKQSILFEENVYIEETACVAGQKESEGPLGKLFDVVVEDAMAGMENWEEAESTLQQLAVDKLLEKWDGKKEDLRYIFAGDLLGQLIATSFGLMQYEIPMFGLYGACSTFGEALSLAAMTVHAGYAGHVIALASSHFASAEKQFRYPLEYGNQRPPASTWTVTGCGAAVIGTEKGEVCIRGITTGKVIDFGVKDSMNMGACMAPAAADVIAVNLEDLQKDVTYYDCIITGDLGAVGKTILMDLLKEKGYDLTGRYTDCGLEIFDAESQDTKAGGSGCGCSAVTMCSYIMKKMKNHSWNRVLFVPTGALLSTVSYNEGKSVPGIAHAVILERKGNRE</sequence>
<dbReference type="InterPro" id="IPR038369">
    <property type="entry name" value="SpoVAD_sf"/>
</dbReference>
<dbReference type="NCBIfam" id="TIGR02845">
    <property type="entry name" value="spore_V_AD"/>
    <property type="match status" value="1"/>
</dbReference>